<dbReference type="Proteomes" id="UP000265836">
    <property type="component" value="Unassembled WGS sequence"/>
</dbReference>
<dbReference type="InterPro" id="IPR001638">
    <property type="entry name" value="Solute-binding_3/MltF_N"/>
</dbReference>
<dbReference type="Pfam" id="PF00497">
    <property type="entry name" value="SBP_bac_3"/>
    <property type="match status" value="1"/>
</dbReference>
<comment type="caution">
    <text evidence="5">The sequence shown here is derived from an EMBL/GenBank/DDBJ whole genome shotgun (WGS) entry which is preliminary data.</text>
</comment>
<dbReference type="AlphaFoldDB" id="A0A397NBI6"/>
<dbReference type="RefSeq" id="WP_119692183.1">
    <property type="nucleotide sequence ID" value="NZ_QXDA01000002.1"/>
</dbReference>
<reference evidence="5 6" key="1">
    <citation type="submission" date="2018-08" db="EMBL/GenBank/DDBJ databases">
        <title>Genome sequencing of rice bacterial endophytes.</title>
        <authorList>
            <person name="Venturi V."/>
        </authorList>
    </citation>
    <scope>NUCLEOTIDE SEQUENCE [LARGE SCALE GENOMIC DNA]</scope>
    <source>
        <strain evidence="5 6">E1205</strain>
    </source>
</reference>
<dbReference type="PANTHER" id="PTHR35936:SF25">
    <property type="entry name" value="ABC TRANSPORTER SUBSTRATE-BINDING PROTEIN"/>
    <property type="match status" value="1"/>
</dbReference>
<name>A0A397NBI6_ECTOL</name>
<comment type="similarity">
    <text evidence="1">Belongs to the bacterial solute-binding protein 3 family.</text>
</comment>
<dbReference type="SMART" id="SM00062">
    <property type="entry name" value="PBPb"/>
    <property type="match status" value="1"/>
</dbReference>
<evidence type="ECO:0000313" key="5">
    <source>
        <dbReference type="EMBL" id="RIA34780.1"/>
    </source>
</evidence>
<accession>A0A397NBI6</accession>
<evidence type="ECO:0000256" key="2">
    <source>
        <dbReference type="ARBA" id="ARBA00022729"/>
    </source>
</evidence>
<keyword evidence="2 3" id="KW-0732">Signal</keyword>
<sequence length="243" mass="27392">MLAVRAWLLLLLLSPALASAELLRLVADPWPPFNDRDLPGNGLASDLVEQALKRAGYTTSYAEVPWERAVLGLKRGDYDVLINAWYSADRAEYGHFSRPYLVNRLRFMQRKGSNIRFETLADLYPHSIAVVRGYAYSKEFDSDPNLLKVGVGSFEIAARMLHAGRVQLALEDELVARYHMGRELSSIRGELEFLPLPLSENGLHILIRRSRADHEEIANRFDKAIQAMSDDGSYAATLQRHGP</sequence>
<feature type="signal peptide" evidence="3">
    <location>
        <begin position="1"/>
        <end position="20"/>
    </location>
</feature>
<evidence type="ECO:0000256" key="3">
    <source>
        <dbReference type="SAM" id="SignalP"/>
    </source>
</evidence>
<organism evidence="5 6">
    <name type="scientific">Ectopseudomonas oleovorans</name>
    <name type="common">Pseudomonas oleovorans</name>
    <dbReference type="NCBI Taxonomy" id="301"/>
    <lineage>
        <taxon>Bacteria</taxon>
        <taxon>Pseudomonadati</taxon>
        <taxon>Pseudomonadota</taxon>
        <taxon>Gammaproteobacteria</taxon>
        <taxon>Pseudomonadales</taxon>
        <taxon>Pseudomonadaceae</taxon>
        <taxon>Ectopseudomonas</taxon>
    </lineage>
</organism>
<dbReference type="PANTHER" id="PTHR35936">
    <property type="entry name" value="MEMBRANE-BOUND LYTIC MUREIN TRANSGLYCOSYLASE F"/>
    <property type="match status" value="1"/>
</dbReference>
<evidence type="ECO:0000259" key="4">
    <source>
        <dbReference type="SMART" id="SM00062"/>
    </source>
</evidence>
<proteinExistence type="inferred from homology"/>
<feature type="domain" description="Solute-binding protein family 3/N-terminal" evidence="4">
    <location>
        <begin position="21"/>
        <end position="243"/>
    </location>
</feature>
<gene>
    <name evidence="5" type="ORF">DFO61_1435</name>
</gene>
<feature type="chain" id="PRO_5017264739" evidence="3">
    <location>
        <begin position="21"/>
        <end position="243"/>
    </location>
</feature>
<protein>
    <submittedName>
        <fullName evidence="5">Amino acid ABC transporter substrate-binding protein (PAAT family)</fullName>
    </submittedName>
</protein>
<dbReference type="EMBL" id="QXDA01000002">
    <property type="protein sequence ID" value="RIA34780.1"/>
    <property type="molecule type" value="Genomic_DNA"/>
</dbReference>
<dbReference type="SUPFAM" id="SSF53850">
    <property type="entry name" value="Periplasmic binding protein-like II"/>
    <property type="match status" value="1"/>
</dbReference>
<evidence type="ECO:0000313" key="6">
    <source>
        <dbReference type="Proteomes" id="UP000265836"/>
    </source>
</evidence>
<evidence type="ECO:0000256" key="1">
    <source>
        <dbReference type="ARBA" id="ARBA00010333"/>
    </source>
</evidence>
<dbReference type="Gene3D" id="3.40.190.10">
    <property type="entry name" value="Periplasmic binding protein-like II"/>
    <property type="match status" value="2"/>
</dbReference>